<evidence type="ECO:0000256" key="6">
    <source>
        <dbReference type="ARBA" id="ARBA00034021"/>
    </source>
</evidence>
<feature type="active site" description="Nucleophile" evidence="7">
    <location>
        <position position="111"/>
    </location>
</feature>
<evidence type="ECO:0000256" key="8">
    <source>
        <dbReference type="PROSITE-ProRule" id="PRU10085"/>
    </source>
</evidence>
<comment type="function">
    <text evidence="7">Cleaves peptides in various proteins in a process that requires ATP hydrolysis. Has a chymotrypsin-like activity. Plays a major role in the degradation of misfolded proteins.</text>
</comment>
<organism evidence="10 11">
    <name type="scientific">Candidatus Kerfeldbacteria bacterium CG15_BIG_FIL_POST_REV_8_21_14_020_45_12</name>
    <dbReference type="NCBI Taxonomy" id="2014247"/>
    <lineage>
        <taxon>Bacteria</taxon>
        <taxon>Candidatus Kerfeldiibacteriota</taxon>
    </lineage>
</organism>
<evidence type="ECO:0000313" key="11">
    <source>
        <dbReference type="Proteomes" id="UP000230292"/>
    </source>
</evidence>
<dbReference type="HAMAP" id="MF_00444">
    <property type="entry name" value="ClpP"/>
    <property type="match status" value="1"/>
</dbReference>
<dbReference type="SUPFAM" id="SSF52096">
    <property type="entry name" value="ClpP/crotonase"/>
    <property type="match status" value="1"/>
</dbReference>
<dbReference type="InterPro" id="IPR029045">
    <property type="entry name" value="ClpP/crotonase-like_dom_sf"/>
</dbReference>
<dbReference type="GO" id="GO:0051117">
    <property type="term" value="F:ATPase binding"/>
    <property type="evidence" value="ECO:0007669"/>
    <property type="project" value="TreeGrafter"/>
</dbReference>
<dbReference type="EC" id="3.4.21.92" evidence="7"/>
<dbReference type="PANTHER" id="PTHR10381">
    <property type="entry name" value="ATP-DEPENDENT CLP PROTEASE PROTEOLYTIC SUBUNIT"/>
    <property type="match status" value="1"/>
</dbReference>
<dbReference type="NCBIfam" id="NF001368">
    <property type="entry name" value="PRK00277.1"/>
    <property type="match status" value="1"/>
</dbReference>
<evidence type="ECO:0000256" key="5">
    <source>
        <dbReference type="ARBA" id="ARBA00022825"/>
    </source>
</evidence>
<dbReference type="CDD" id="cd07017">
    <property type="entry name" value="S14_ClpP_2"/>
    <property type="match status" value="1"/>
</dbReference>
<evidence type="ECO:0000256" key="3">
    <source>
        <dbReference type="ARBA" id="ARBA00022670"/>
    </source>
</evidence>
<dbReference type="Gene3D" id="3.90.226.10">
    <property type="entry name" value="2-enoyl-CoA Hydratase, Chain A, domain 1"/>
    <property type="match status" value="1"/>
</dbReference>
<evidence type="ECO:0000256" key="4">
    <source>
        <dbReference type="ARBA" id="ARBA00022801"/>
    </source>
</evidence>
<dbReference type="InterPro" id="IPR018215">
    <property type="entry name" value="ClpP_Ser_AS"/>
</dbReference>
<protein>
    <recommendedName>
        <fullName evidence="7 9">ATP-dependent Clp protease proteolytic subunit</fullName>
        <ecNumber evidence="7">3.4.21.92</ecNumber>
    </recommendedName>
    <alternativeName>
        <fullName evidence="7">Endopeptidase Clp</fullName>
    </alternativeName>
</protein>
<evidence type="ECO:0000256" key="2">
    <source>
        <dbReference type="ARBA" id="ARBA00022490"/>
    </source>
</evidence>
<dbReference type="GO" id="GO:0004252">
    <property type="term" value="F:serine-type endopeptidase activity"/>
    <property type="evidence" value="ECO:0007669"/>
    <property type="project" value="UniProtKB-UniRule"/>
</dbReference>
<dbReference type="Proteomes" id="UP000230292">
    <property type="component" value="Unassembled WGS sequence"/>
</dbReference>
<gene>
    <name evidence="7 10" type="primary">clpP</name>
    <name evidence="10" type="ORF">COW24_04780</name>
</gene>
<keyword evidence="4 7" id="KW-0378">Hydrolase</keyword>
<evidence type="ECO:0000313" key="10">
    <source>
        <dbReference type="EMBL" id="PIW36497.1"/>
    </source>
</evidence>
<dbReference type="AlphaFoldDB" id="A0A2M7H2M3"/>
<dbReference type="Pfam" id="PF00574">
    <property type="entry name" value="CLP_protease"/>
    <property type="match status" value="1"/>
</dbReference>
<dbReference type="GO" id="GO:0006515">
    <property type="term" value="P:protein quality control for misfolded or incompletely synthesized proteins"/>
    <property type="evidence" value="ECO:0007669"/>
    <property type="project" value="TreeGrafter"/>
</dbReference>
<name>A0A2M7H2M3_9BACT</name>
<feature type="active site" evidence="8">
    <location>
        <position position="111"/>
    </location>
</feature>
<dbReference type="InterPro" id="IPR023562">
    <property type="entry name" value="ClpP/TepA"/>
</dbReference>
<comment type="subcellular location">
    <subcellularLocation>
        <location evidence="7">Cytoplasm</location>
    </subcellularLocation>
</comment>
<proteinExistence type="inferred from homology"/>
<dbReference type="FunFam" id="3.90.226.10:FF:000001">
    <property type="entry name" value="ATP-dependent Clp protease proteolytic subunit"/>
    <property type="match status" value="1"/>
</dbReference>
<sequence>MSTPTLGEHAIEDNYLIPTVIEKSQYGERSYDIYSRLLKERIIFLGTPVSDQVANAIIAQLLFLESQDADKDIKIYINSPGGSVTAGLAIYDTMRYIKPDVSTICVGLAASMGAVLLAAGTAGKRFALPNSEIMIHQVMGGAEGQASDIKIAAEHILRIKDRLNKILVEHTTQPLSRIEGDTDRDYFMTAEEAKKYGLIDKIIK</sequence>
<dbReference type="GO" id="GO:0004176">
    <property type="term" value="F:ATP-dependent peptidase activity"/>
    <property type="evidence" value="ECO:0007669"/>
    <property type="project" value="InterPro"/>
</dbReference>
<feature type="active site" evidence="7">
    <location>
        <position position="136"/>
    </location>
</feature>
<evidence type="ECO:0000256" key="9">
    <source>
        <dbReference type="RuleBase" id="RU003567"/>
    </source>
</evidence>
<keyword evidence="3 7" id="KW-0645">Protease</keyword>
<comment type="subunit">
    <text evidence="7">Fourteen ClpP subunits assemble into 2 heptameric rings which stack back to back to give a disk-like structure with a central cavity, resembling the structure of eukaryotic proteasomes.</text>
</comment>
<comment type="catalytic activity">
    <reaction evidence="6 7 8">
        <text>Hydrolysis of proteins to small peptides in the presence of ATP and magnesium. alpha-casein is the usual test substrate. In the absence of ATP, only oligopeptides shorter than five residues are hydrolyzed (such as succinyl-Leu-Tyr-|-NHMec, and Leu-Tyr-Leu-|-Tyr-Trp, in which cleavage of the -Tyr-|-Leu- and -Tyr-|-Trp bonds also occurs).</text>
        <dbReference type="EC" id="3.4.21.92"/>
    </reaction>
</comment>
<evidence type="ECO:0000256" key="7">
    <source>
        <dbReference type="HAMAP-Rule" id="MF_00444"/>
    </source>
</evidence>
<comment type="caution">
    <text evidence="10">The sequence shown here is derived from an EMBL/GenBank/DDBJ whole genome shotgun (WGS) entry which is preliminary data.</text>
</comment>
<dbReference type="NCBIfam" id="NF009205">
    <property type="entry name" value="PRK12553.1"/>
    <property type="match status" value="1"/>
</dbReference>
<dbReference type="PANTHER" id="PTHR10381:SF70">
    <property type="entry name" value="ATP-DEPENDENT CLP PROTEASE PROTEOLYTIC SUBUNIT"/>
    <property type="match status" value="1"/>
</dbReference>
<dbReference type="GO" id="GO:0009368">
    <property type="term" value="C:endopeptidase Clp complex"/>
    <property type="evidence" value="ECO:0007669"/>
    <property type="project" value="TreeGrafter"/>
</dbReference>
<dbReference type="PRINTS" id="PR00127">
    <property type="entry name" value="CLPPROTEASEP"/>
</dbReference>
<dbReference type="GO" id="GO:0005737">
    <property type="term" value="C:cytoplasm"/>
    <property type="evidence" value="ECO:0007669"/>
    <property type="project" value="UniProtKB-SubCell"/>
</dbReference>
<dbReference type="EMBL" id="PFGC01000050">
    <property type="protein sequence ID" value="PIW36497.1"/>
    <property type="molecule type" value="Genomic_DNA"/>
</dbReference>
<comment type="similarity">
    <text evidence="1 7 9">Belongs to the peptidase S14 family.</text>
</comment>
<dbReference type="NCBIfam" id="TIGR00493">
    <property type="entry name" value="clpP"/>
    <property type="match status" value="1"/>
</dbReference>
<keyword evidence="5 7" id="KW-0720">Serine protease</keyword>
<dbReference type="PROSITE" id="PS00381">
    <property type="entry name" value="CLP_PROTEASE_SER"/>
    <property type="match status" value="1"/>
</dbReference>
<dbReference type="InterPro" id="IPR001907">
    <property type="entry name" value="ClpP"/>
</dbReference>
<reference evidence="10 11" key="1">
    <citation type="submission" date="2017-09" db="EMBL/GenBank/DDBJ databases">
        <title>Depth-based differentiation of microbial function through sediment-hosted aquifers and enrichment of novel symbionts in the deep terrestrial subsurface.</title>
        <authorList>
            <person name="Probst A.J."/>
            <person name="Ladd B."/>
            <person name="Jarett J.K."/>
            <person name="Geller-Mcgrath D.E."/>
            <person name="Sieber C.M."/>
            <person name="Emerson J.B."/>
            <person name="Anantharaman K."/>
            <person name="Thomas B.C."/>
            <person name="Malmstrom R."/>
            <person name="Stieglmeier M."/>
            <person name="Klingl A."/>
            <person name="Woyke T."/>
            <person name="Ryan C.M."/>
            <person name="Banfield J.F."/>
        </authorList>
    </citation>
    <scope>NUCLEOTIDE SEQUENCE [LARGE SCALE GENOMIC DNA]</scope>
    <source>
        <strain evidence="10">CG15_BIG_FIL_POST_REV_8_21_14_020_45_12</strain>
    </source>
</reference>
<keyword evidence="2 7" id="KW-0963">Cytoplasm</keyword>
<evidence type="ECO:0000256" key="1">
    <source>
        <dbReference type="ARBA" id="ARBA00007039"/>
    </source>
</evidence>
<accession>A0A2M7H2M3</accession>